<protein>
    <submittedName>
        <fullName evidence="2">Uncharacterized protein</fullName>
    </submittedName>
</protein>
<evidence type="ECO:0000313" key="2">
    <source>
        <dbReference type="EMBL" id="GAA4572035.1"/>
    </source>
</evidence>
<dbReference type="Proteomes" id="UP001500307">
    <property type="component" value="Unassembled WGS sequence"/>
</dbReference>
<feature type="region of interest" description="Disordered" evidence="1">
    <location>
        <begin position="1"/>
        <end position="22"/>
    </location>
</feature>
<keyword evidence="3" id="KW-1185">Reference proteome</keyword>
<comment type="caution">
    <text evidence="2">The sequence shown here is derived from an EMBL/GenBank/DDBJ whole genome shotgun (WGS) entry which is preliminary data.</text>
</comment>
<evidence type="ECO:0000256" key="1">
    <source>
        <dbReference type="SAM" id="MobiDB-lite"/>
    </source>
</evidence>
<proteinExistence type="predicted"/>
<organism evidence="2 3">
    <name type="scientific">Micromonospora coerulea</name>
    <dbReference type="NCBI Taxonomy" id="47856"/>
    <lineage>
        <taxon>Bacteria</taxon>
        <taxon>Bacillati</taxon>
        <taxon>Actinomycetota</taxon>
        <taxon>Actinomycetes</taxon>
        <taxon>Micromonosporales</taxon>
        <taxon>Micromonosporaceae</taxon>
        <taxon>Micromonospora</taxon>
    </lineage>
</organism>
<name>A0ABP8SPE0_9ACTN</name>
<reference evidence="3" key="1">
    <citation type="journal article" date="2019" name="Int. J. Syst. Evol. Microbiol.">
        <title>The Global Catalogue of Microorganisms (GCM) 10K type strain sequencing project: providing services to taxonomists for standard genome sequencing and annotation.</title>
        <authorList>
            <consortium name="The Broad Institute Genomics Platform"/>
            <consortium name="The Broad Institute Genome Sequencing Center for Infectious Disease"/>
            <person name="Wu L."/>
            <person name="Ma J."/>
        </authorList>
    </citation>
    <scope>NUCLEOTIDE SEQUENCE [LARGE SCALE GENOMIC DNA]</scope>
    <source>
        <strain evidence="3">JCM 3175</strain>
    </source>
</reference>
<evidence type="ECO:0000313" key="3">
    <source>
        <dbReference type="Proteomes" id="UP001500307"/>
    </source>
</evidence>
<sequence length="127" mass="13609">MPISLSAAYGNPPDPGPTWPGLPSASPAFEAVTAWAGAGRVVRAAESDVATWRLPRVRDNALLVMGRAHAEITAALLAILATSCLAAEDPARTLRPASLPGCCLRRPTVLPTWSWEVVGRMWTRLRR</sequence>
<dbReference type="EMBL" id="BAABGU010000018">
    <property type="protein sequence ID" value="GAA4572035.1"/>
    <property type="molecule type" value="Genomic_DNA"/>
</dbReference>
<accession>A0ABP8SPE0</accession>
<gene>
    <name evidence="2" type="ORF">GCM10023176_34050</name>
</gene>